<dbReference type="VEuPathDB" id="PiroplasmaDB:TpMuguga_03g00439"/>
<dbReference type="InParanoid" id="Q4MZS3"/>
<gene>
    <name evidence="1" type="ordered locus">TP03_0439</name>
</gene>
<name>Q4MZS3_THEPA</name>
<evidence type="ECO:0000313" key="2">
    <source>
        <dbReference type="Proteomes" id="UP000001949"/>
    </source>
</evidence>
<dbReference type="GeneID" id="3500200"/>
<dbReference type="OMA" id="ENDEFNM"/>
<reference evidence="1 2" key="1">
    <citation type="journal article" date="2005" name="Science">
        <title>Genome sequence of Theileria parva, a bovine pathogen that transforms lymphocytes.</title>
        <authorList>
            <person name="Gardner M.J."/>
            <person name="Bishop R."/>
            <person name="Shah T."/>
            <person name="de Villiers E.P."/>
            <person name="Carlton J.M."/>
            <person name="Hall N."/>
            <person name="Ren Q."/>
            <person name="Paulsen I.T."/>
            <person name="Pain A."/>
            <person name="Berriman M."/>
            <person name="Wilson R.J.M."/>
            <person name="Sato S."/>
            <person name="Ralph S.A."/>
            <person name="Mann D.J."/>
            <person name="Xiong Z."/>
            <person name="Shallom S.J."/>
            <person name="Weidman J."/>
            <person name="Jiang L."/>
            <person name="Lynn J."/>
            <person name="Weaver B."/>
            <person name="Shoaibi A."/>
            <person name="Domingo A.R."/>
            <person name="Wasawo D."/>
            <person name="Crabtree J."/>
            <person name="Wortman J.R."/>
            <person name="Haas B."/>
            <person name="Angiuoli S.V."/>
            <person name="Creasy T.H."/>
            <person name="Lu C."/>
            <person name="Suh B."/>
            <person name="Silva J.C."/>
            <person name="Utterback T.R."/>
            <person name="Feldblyum T.V."/>
            <person name="Pertea M."/>
            <person name="Allen J."/>
            <person name="Nierman W.C."/>
            <person name="Taracha E.L.N."/>
            <person name="Salzberg S.L."/>
            <person name="White O.R."/>
            <person name="Fitzhugh H.A."/>
            <person name="Morzaria S."/>
            <person name="Venter J.C."/>
            <person name="Fraser C.M."/>
            <person name="Nene V."/>
        </authorList>
    </citation>
    <scope>NUCLEOTIDE SEQUENCE [LARGE SCALE GENOMIC DNA]</scope>
    <source>
        <strain evidence="1 2">Muguga</strain>
    </source>
</reference>
<dbReference type="eggNOG" id="ENOG502TN3W">
    <property type="taxonomic scope" value="Eukaryota"/>
</dbReference>
<keyword evidence="2" id="KW-1185">Reference proteome</keyword>
<organism evidence="1 2">
    <name type="scientific">Theileria parva</name>
    <name type="common">East coast fever infection agent</name>
    <dbReference type="NCBI Taxonomy" id="5875"/>
    <lineage>
        <taxon>Eukaryota</taxon>
        <taxon>Sar</taxon>
        <taxon>Alveolata</taxon>
        <taxon>Apicomplexa</taxon>
        <taxon>Aconoidasida</taxon>
        <taxon>Piroplasmida</taxon>
        <taxon>Theileriidae</taxon>
        <taxon>Theileria</taxon>
    </lineage>
</organism>
<comment type="caution">
    <text evidence="1">The sequence shown here is derived from an EMBL/GenBank/DDBJ whole genome shotgun (WGS) entry which is preliminary data.</text>
</comment>
<protein>
    <submittedName>
        <fullName evidence="1">Uncharacterized protein</fullName>
    </submittedName>
</protein>
<dbReference type="RefSeq" id="XP_763459.1">
    <property type="nucleotide sequence ID" value="XM_758366.1"/>
</dbReference>
<accession>Q4MZS3</accession>
<dbReference type="KEGG" id="tpv:TP03_0439"/>
<evidence type="ECO:0000313" key="1">
    <source>
        <dbReference type="EMBL" id="EAN31176.1"/>
    </source>
</evidence>
<dbReference type="EMBL" id="AAGK01000005">
    <property type="protein sequence ID" value="EAN31176.1"/>
    <property type="molecule type" value="Genomic_DNA"/>
</dbReference>
<sequence>MEKEYDEKKYIELDLDKFFRENDEFNMLKTLQEMYVSSYKLELEIKPMVTNEIDSVLLCVDTILKMCNLIKDSKNNINLIVDMLNNFKYDESFKESLDKYNSFNVKDTNSSENTINSINNWMNDYHSDVIIDNLYNSDLKLESLNLTPDAELTRLNSNLNTVILDHLQDLSMKNYKFLNENELLKSYELLFVKIPFLTKLVSHFDDGEVNNLKDDFSKYKEIIQDSITLCEFYKKKLKSHCFNNLSSNSVGTVLQAVSVLLLLDGKGLENVNCIMNKRLELFKIATNSLSIGLESSLISLFSHILLNYIVFHQLNSFNKDLRVDDLSKMYEIMLLDHFGTHELSGLLNVKNKISDEINKFNVNFTYFPKNSFENVKNTLFSLLEGGFQKSCTQKISAIISSINGAVDNYMKIESELSNFSEYFDAEHFTKHTTYDEDRVKELTLFSGSSSNLSKFIGEKVDSIVDKIRAQVVRKEFKGAELDSLTIYSIQEYNKKFISWMEEIGLLNSILLLSKLNKTENMDKLYKEIANYYLNPLFSGVTKTINTLVDQQSQDKEGLYMVLLMFGIANLKSYVNEKNKYVECRFTRMFEESGLNMAINYYLQFKETKRLPLVLKADVSLLCMLCEEKKNRGIFKEIKSYNDIKLMVEGVDEFEEVYSQFRGLLL</sequence>
<dbReference type="AlphaFoldDB" id="Q4MZS3"/>
<dbReference type="Proteomes" id="UP000001949">
    <property type="component" value="Unassembled WGS sequence"/>
</dbReference>
<proteinExistence type="predicted"/>